<evidence type="ECO:0000256" key="9">
    <source>
        <dbReference type="HAMAP-Rule" id="MF_01808"/>
    </source>
</evidence>
<evidence type="ECO:0000256" key="4">
    <source>
        <dbReference type="ARBA" id="ARBA00022829"/>
    </source>
</evidence>
<evidence type="ECO:0000256" key="7">
    <source>
        <dbReference type="ARBA" id="ARBA00023172"/>
    </source>
</evidence>
<evidence type="ECO:0000313" key="12">
    <source>
        <dbReference type="EMBL" id="SEV81678.1"/>
    </source>
</evidence>
<feature type="active site" evidence="9">
    <location>
        <position position="143"/>
    </location>
</feature>
<keyword evidence="5 9" id="KW-0229">DNA integration</keyword>
<dbReference type="EMBL" id="FOIT01000001">
    <property type="protein sequence ID" value="SEV81678.1"/>
    <property type="molecule type" value="Genomic_DNA"/>
</dbReference>
<evidence type="ECO:0000259" key="11">
    <source>
        <dbReference type="PROSITE" id="PS51900"/>
    </source>
</evidence>
<evidence type="ECO:0000256" key="2">
    <source>
        <dbReference type="ARBA" id="ARBA00022490"/>
    </source>
</evidence>
<dbReference type="Pfam" id="PF02899">
    <property type="entry name" value="Phage_int_SAM_1"/>
    <property type="match status" value="1"/>
</dbReference>
<feature type="domain" description="Tyr recombinase" evidence="10">
    <location>
        <begin position="103"/>
        <end position="283"/>
    </location>
</feature>
<keyword evidence="3 9" id="KW-0132">Cell division</keyword>
<comment type="function">
    <text evidence="9">Site-specific tyrosine recombinase, which acts by catalyzing the cutting and rejoining of the recombining DNA molecules. The XerC-XerD complex is essential to convert dimers of the bacterial chromosome into monomers to permit their segregation at cell division. It also contributes to the segregational stability of plasmids.</text>
</comment>
<dbReference type="GO" id="GO:0007059">
    <property type="term" value="P:chromosome segregation"/>
    <property type="evidence" value="ECO:0007669"/>
    <property type="project" value="UniProtKB-UniRule"/>
</dbReference>
<dbReference type="GO" id="GO:0009037">
    <property type="term" value="F:tyrosine-based site-specific recombinase activity"/>
    <property type="evidence" value="ECO:0007669"/>
    <property type="project" value="UniProtKB-UniRule"/>
</dbReference>
<dbReference type="SUPFAM" id="SSF56349">
    <property type="entry name" value="DNA breaking-rejoining enzymes"/>
    <property type="match status" value="1"/>
</dbReference>
<dbReference type="NCBIfam" id="NF040815">
    <property type="entry name" value="recomb_XerA_Arch"/>
    <property type="match status" value="1"/>
</dbReference>
<evidence type="ECO:0000313" key="13">
    <source>
        <dbReference type="Proteomes" id="UP000243605"/>
    </source>
</evidence>
<accession>A0A662Z0D6</accession>
<keyword evidence="7 9" id="KW-0233">DNA recombination</keyword>
<feature type="active site" evidence="9">
    <location>
        <position position="167"/>
    </location>
</feature>
<dbReference type="PANTHER" id="PTHR30349">
    <property type="entry name" value="PHAGE INTEGRASE-RELATED"/>
    <property type="match status" value="1"/>
</dbReference>
<feature type="active site" evidence="9">
    <location>
        <position position="238"/>
    </location>
</feature>
<dbReference type="InterPro" id="IPR011010">
    <property type="entry name" value="DNA_brk_join_enz"/>
</dbReference>
<dbReference type="Gene3D" id="1.10.443.10">
    <property type="entry name" value="Intergrase catalytic core"/>
    <property type="match status" value="1"/>
</dbReference>
<dbReference type="Proteomes" id="UP000243605">
    <property type="component" value="Unassembled WGS sequence"/>
</dbReference>
<dbReference type="PROSITE" id="PS51900">
    <property type="entry name" value="CB"/>
    <property type="match status" value="1"/>
</dbReference>
<dbReference type="InterPro" id="IPR013762">
    <property type="entry name" value="Integrase-like_cat_sf"/>
</dbReference>
<dbReference type="PROSITE" id="PS51898">
    <property type="entry name" value="TYR_RECOMBINASE"/>
    <property type="match status" value="1"/>
</dbReference>
<name>A0A662Z0D6_9STAP</name>
<reference evidence="12 13" key="1">
    <citation type="submission" date="2016-10" db="EMBL/GenBank/DDBJ databases">
        <authorList>
            <person name="Varghese N."/>
            <person name="Submissions S."/>
        </authorList>
    </citation>
    <scope>NUCLEOTIDE SEQUENCE [LARGE SCALE GENOMIC DNA]</scope>
    <source>
        <strain evidence="12 13">IBRC-M10081</strain>
    </source>
</reference>
<dbReference type="InterPro" id="IPR004107">
    <property type="entry name" value="Integrase_SAM-like_N"/>
</dbReference>
<keyword evidence="8 9" id="KW-0131">Cell cycle</keyword>
<dbReference type="GO" id="GO:0005737">
    <property type="term" value="C:cytoplasm"/>
    <property type="evidence" value="ECO:0007669"/>
    <property type="project" value="UniProtKB-SubCell"/>
</dbReference>
<dbReference type="InterPro" id="IPR002104">
    <property type="entry name" value="Integrase_catalytic"/>
</dbReference>
<evidence type="ECO:0000256" key="1">
    <source>
        <dbReference type="ARBA" id="ARBA00004496"/>
    </source>
</evidence>
<dbReference type="InterPro" id="IPR010998">
    <property type="entry name" value="Integrase_recombinase_N"/>
</dbReference>
<dbReference type="GO" id="GO:0051301">
    <property type="term" value="P:cell division"/>
    <property type="evidence" value="ECO:0007669"/>
    <property type="project" value="UniProtKB-KW"/>
</dbReference>
<evidence type="ECO:0000256" key="6">
    <source>
        <dbReference type="ARBA" id="ARBA00023125"/>
    </source>
</evidence>
<dbReference type="GO" id="GO:0006313">
    <property type="term" value="P:DNA transposition"/>
    <property type="evidence" value="ECO:0007669"/>
    <property type="project" value="UniProtKB-UniRule"/>
</dbReference>
<feature type="active site" evidence="9">
    <location>
        <position position="261"/>
    </location>
</feature>
<evidence type="ECO:0000256" key="5">
    <source>
        <dbReference type="ARBA" id="ARBA00022908"/>
    </source>
</evidence>
<dbReference type="Pfam" id="PF00589">
    <property type="entry name" value="Phage_integrase"/>
    <property type="match status" value="1"/>
</dbReference>
<organism evidence="12 13">
    <name type="scientific">Aliicoccus persicus</name>
    <dbReference type="NCBI Taxonomy" id="930138"/>
    <lineage>
        <taxon>Bacteria</taxon>
        <taxon>Bacillati</taxon>
        <taxon>Bacillota</taxon>
        <taxon>Bacilli</taxon>
        <taxon>Bacillales</taxon>
        <taxon>Staphylococcaceae</taxon>
        <taxon>Aliicoccus</taxon>
    </lineage>
</organism>
<feature type="active site" description="O-(3'-phospho-DNA)-tyrosine intermediate" evidence="9">
    <location>
        <position position="270"/>
    </location>
</feature>
<dbReference type="PANTHER" id="PTHR30349:SF77">
    <property type="entry name" value="TYROSINE RECOMBINASE XERC"/>
    <property type="match status" value="1"/>
</dbReference>
<keyword evidence="2 9" id="KW-0963">Cytoplasm</keyword>
<dbReference type="InterPro" id="IPR050090">
    <property type="entry name" value="Tyrosine_recombinase_XerCD"/>
</dbReference>
<dbReference type="GO" id="GO:0003677">
    <property type="term" value="F:DNA binding"/>
    <property type="evidence" value="ECO:0007669"/>
    <property type="project" value="UniProtKB-UniRule"/>
</dbReference>
<comment type="similarity">
    <text evidence="9">Belongs to the 'phage' integrase family. XerC subfamily.</text>
</comment>
<dbReference type="AlphaFoldDB" id="A0A662Z0D6"/>
<dbReference type="HAMAP" id="MF_01808">
    <property type="entry name" value="Recomb_XerC_XerD"/>
    <property type="match status" value="1"/>
</dbReference>
<dbReference type="CDD" id="cd00798">
    <property type="entry name" value="INT_XerDC_C"/>
    <property type="match status" value="1"/>
</dbReference>
<keyword evidence="6 9" id="KW-0238">DNA-binding</keyword>
<gene>
    <name evidence="9" type="primary">xerC</name>
    <name evidence="12" type="ORF">SAMN05192557_0176</name>
</gene>
<dbReference type="NCBIfam" id="NF001399">
    <property type="entry name" value="PRK00283.1"/>
    <property type="match status" value="1"/>
</dbReference>
<dbReference type="InterPro" id="IPR044068">
    <property type="entry name" value="CB"/>
</dbReference>
<evidence type="ECO:0000259" key="10">
    <source>
        <dbReference type="PROSITE" id="PS51898"/>
    </source>
</evidence>
<feature type="domain" description="Core-binding (CB)" evidence="11">
    <location>
        <begin position="1"/>
        <end position="82"/>
    </location>
</feature>
<evidence type="ECO:0000256" key="3">
    <source>
        <dbReference type="ARBA" id="ARBA00022618"/>
    </source>
</evidence>
<sequence>MHMEQFKDQLLYQRNLSQNTVNSYMRDLESFQSFLERETLTFETFQYRDARNFLHTLYKDGLKKSTIARKISAIRAFYVFLIQRDYVTHNPFDHLPLPKQDKYLPTFFYENEIEQLFSSIDQNSKMYTRDIAILELLYGTGMRASELLGISKRSIDFTGQVIRVLGKGNKERIIPFNDRAHFALEEYLETFHNKIPNQGSIWLNFKGDVLTDRGLRYILNQLVKKSALNFHLHPHKLRHTFATHLLNNGADLRAVQELLGHESLSTTQKYTHVSRENLRKTYLEFHPGNKR</sequence>
<dbReference type="InterPro" id="IPR023009">
    <property type="entry name" value="Tyrosine_recombinase_XerC/XerD"/>
</dbReference>
<dbReference type="Gene3D" id="1.10.150.130">
    <property type="match status" value="1"/>
</dbReference>
<keyword evidence="4 9" id="KW-0159">Chromosome partition</keyword>
<comment type="subunit">
    <text evidence="9">Forms a cyclic heterotetrameric complex composed of two molecules of XerC and two molecules of XerD.</text>
</comment>
<feature type="active site" evidence="9">
    <location>
        <position position="235"/>
    </location>
</feature>
<keyword evidence="13" id="KW-1185">Reference proteome</keyword>
<evidence type="ECO:0000256" key="8">
    <source>
        <dbReference type="ARBA" id="ARBA00023306"/>
    </source>
</evidence>
<protein>
    <recommendedName>
        <fullName evidence="9">Tyrosine recombinase XerC</fullName>
    </recommendedName>
</protein>
<proteinExistence type="inferred from homology"/>
<comment type="subcellular location">
    <subcellularLocation>
        <location evidence="1 9">Cytoplasm</location>
    </subcellularLocation>
</comment>